<accession>A0A5K3EX59</accession>
<sequence length="59" mass="6245">MLPAPRILNSPRISTNIDPELSSHLGLDVSARMTHTRGVNTHAQASHTTAKSSGPQTQG</sequence>
<evidence type="ECO:0000256" key="1">
    <source>
        <dbReference type="SAM" id="MobiDB-lite"/>
    </source>
</evidence>
<feature type="region of interest" description="Disordered" evidence="1">
    <location>
        <begin position="36"/>
        <end position="59"/>
    </location>
</feature>
<protein>
    <submittedName>
        <fullName evidence="2">Transposase</fullName>
    </submittedName>
</protein>
<feature type="compositionally biased region" description="Polar residues" evidence="1">
    <location>
        <begin position="37"/>
        <end position="59"/>
    </location>
</feature>
<organism evidence="2">
    <name type="scientific">Mesocestoides corti</name>
    <name type="common">Flatworm</name>
    <dbReference type="NCBI Taxonomy" id="53468"/>
    <lineage>
        <taxon>Eukaryota</taxon>
        <taxon>Metazoa</taxon>
        <taxon>Spiralia</taxon>
        <taxon>Lophotrochozoa</taxon>
        <taxon>Platyhelminthes</taxon>
        <taxon>Cestoda</taxon>
        <taxon>Eucestoda</taxon>
        <taxon>Cyclophyllidea</taxon>
        <taxon>Mesocestoididae</taxon>
        <taxon>Mesocestoides</taxon>
    </lineage>
</organism>
<dbReference type="AlphaFoldDB" id="A0A5K3EX59"/>
<reference evidence="2" key="1">
    <citation type="submission" date="2019-11" db="UniProtKB">
        <authorList>
            <consortium name="WormBaseParasite"/>
        </authorList>
    </citation>
    <scope>IDENTIFICATION</scope>
</reference>
<dbReference type="WBParaSite" id="MCU_003829-RA">
    <property type="protein sequence ID" value="MCU_003829-RA"/>
    <property type="gene ID" value="MCU_003829"/>
</dbReference>
<evidence type="ECO:0000313" key="2">
    <source>
        <dbReference type="WBParaSite" id="MCU_003829-RA"/>
    </source>
</evidence>
<name>A0A5K3EX59_MESCO</name>
<proteinExistence type="predicted"/>